<dbReference type="Proteomes" id="UP000542111">
    <property type="component" value="Unassembled WGS sequence"/>
</dbReference>
<evidence type="ECO:0000313" key="2">
    <source>
        <dbReference type="Proteomes" id="UP000542111"/>
    </source>
</evidence>
<organism evidence="1 2">
    <name type="scientific">Pseudomonas gessardii</name>
    <dbReference type="NCBI Taxonomy" id="78544"/>
    <lineage>
        <taxon>Bacteria</taxon>
        <taxon>Pseudomonadati</taxon>
        <taxon>Pseudomonadota</taxon>
        <taxon>Gammaproteobacteria</taxon>
        <taxon>Pseudomonadales</taxon>
        <taxon>Pseudomonadaceae</taxon>
        <taxon>Pseudomonas</taxon>
    </lineage>
</organism>
<proteinExistence type="predicted"/>
<protein>
    <recommendedName>
        <fullName evidence="3">Carboxypeptidase regulatory-like domain-containing protein</fullName>
    </recommendedName>
</protein>
<gene>
    <name evidence="1" type="ORF">HBO33_07520</name>
</gene>
<dbReference type="EMBL" id="JAAQYP010000009">
    <property type="protein sequence ID" value="NNA95007.1"/>
    <property type="molecule type" value="Genomic_DNA"/>
</dbReference>
<sequence>MTAALLCCQAALAHAPVFDCYIEHDDWVKCEAGYTDGSSAEGRKIQVQDASNKLLLDARVDQDNSYRFQAPTGSYRVVFLGGDGHDTTIQSSDISR</sequence>
<reference evidence="1 2" key="1">
    <citation type="journal article" date="2020" name="Front. Microbiol.">
        <title>Genetic Organization of the aprX-lipA2 Operon Affects the Proteolytic Potential of Pseudomonas Species in Milk.</title>
        <authorList>
            <person name="Maier C."/>
            <person name="Huptas C."/>
            <person name="von Neubeck M."/>
            <person name="Scherer S."/>
            <person name="Wenning M."/>
            <person name="Lucking G."/>
        </authorList>
    </citation>
    <scope>NUCLEOTIDE SEQUENCE [LARGE SCALE GENOMIC DNA]</scope>
    <source>
        <strain evidence="1 2">G4779</strain>
    </source>
</reference>
<name>A0A7Y1MMN5_9PSED</name>
<dbReference type="OrthoDB" id="363007at2"/>
<evidence type="ECO:0008006" key="3">
    <source>
        <dbReference type="Google" id="ProtNLM"/>
    </source>
</evidence>
<comment type="caution">
    <text evidence="1">The sequence shown here is derived from an EMBL/GenBank/DDBJ whole genome shotgun (WGS) entry which is preliminary data.</text>
</comment>
<accession>A0A7Y1MMN5</accession>
<evidence type="ECO:0000313" key="1">
    <source>
        <dbReference type="EMBL" id="NNA95007.1"/>
    </source>
</evidence>
<dbReference type="AlphaFoldDB" id="A0A7Y1MMN5"/>